<dbReference type="EMBL" id="JACXJA010000083">
    <property type="protein sequence ID" value="MBD2866929.1"/>
    <property type="molecule type" value="Genomic_DNA"/>
</dbReference>
<protein>
    <submittedName>
        <fullName evidence="4">Uncharacterized protein</fullName>
    </submittedName>
</protein>
<keyword evidence="5" id="KW-1185">Reference proteome</keyword>
<keyword evidence="2" id="KW-0812">Transmembrane</keyword>
<evidence type="ECO:0000313" key="4">
    <source>
        <dbReference type="EMBL" id="MBD2866929.1"/>
    </source>
</evidence>
<organism evidence="4 5">
    <name type="scientific">Paenibacillus oceani</name>
    <dbReference type="NCBI Taxonomy" id="2772510"/>
    <lineage>
        <taxon>Bacteria</taxon>
        <taxon>Bacillati</taxon>
        <taxon>Bacillota</taxon>
        <taxon>Bacilli</taxon>
        <taxon>Bacillales</taxon>
        <taxon>Paenibacillaceae</taxon>
        <taxon>Paenibacillus</taxon>
    </lineage>
</organism>
<accession>A0A927H4W6</accession>
<name>A0A927H4W6_9BACL</name>
<keyword evidence="1" id="KW-0175">Coiled coil</keyword>
<proteinExistence type="predicted"/>
<dbReference type="Proteomes" id="UP000639396">
    <property type="component" value="Unassembled WGS sequence"/>
</dbReference>
<keyword evidence="2" id="KW-0472">Membrane</keyword>
<comment type="caution">
    <text evidence="4">The sequence shown here is derived from an EMBL/GenBank/DDBJ whole genome shotgun (WGS) entry which is preliminary data.</text>
</comment>
<dbReference type="RefSeq" id="WP_190932086.1">
    <property type="nucleotide sequence ID" value="NZ_JACXJA010000059.1"/>
</dbReference>
<dbReference type="EMBL" id="JACXJA010000059">
    <property type="protein sequence ID" value="MBD2866470.1"/>
    <property type="molecule type" value="Genomic_DNA"/>
</dbReference>
<evidence type="ECO:0000313" key="3">
    <source>
        <dbReference type="EMBL" id="MBD2866470.1"/>
    </source>
</evidence>
<evidence type="ECO:0000256" key="2">
    <source>
        <dbReference type="SAM" id="Phobius"/>
    </source>
</evidence>
<keyword evidence="2" id="KW-1133">Transmembrane helix</keyword>
<reference evidence="4" key="1">
    <citation type="submission" date="2020-09" db="EMBL/GenBank/DDBJ databases">
        <title>A novel bacterium of genus Paenibacillus, isolated from South China Sea.</title>
        <authorList>
            <person name="Huang H."/>
            <person name="Mo K."/>
            <person name="Hu Y."/>
        </authorList>
    </citation>
    <scope>NUCLEOTIDE SEQUENCE</scope>
    <source>
        <strain evidence="4">IB182363</strain>
    </source>
</reference>
<sequence>MYYEATKKISYFMILVGILLAAIGLWEFAPRSYSSETPDSVFMLSIAKRVAFPSLGLMLNVLGFIFLKLIREIQIENETIRNELSNLTKQIGEIRRN</sequence>
<evidence type="ECO:0000256" key="1">
    <source>
        <dbReference type="SAM" id="Coils"/>
    </source>
</evidence>
<gene>
    <name evidence="3" type="ORF">IDH45_31315</name>
    <name evidence="4" type="ORF">IDH45_33690</name>
</gene>
<evidence type="ECO:0000313" key="5">
    <source>
        <dbReference type="Proteomes" id="UP000639396"/>
    </source>
</evidence>
<feature type="coiled-coil region" evidence="1">
    <location>
        <begin position="70"/>
        <end position="97"/>
    </location>
</feature>
<dbReference type="AlphaFoldDB" id="A0A927H4W6"/>
<feature type="transmembrane region" description="Helical" evidence="2">
    <location>
        <begin position="12"/>
        <end position="30"/>
    </location>
</feature>
<feature type="transmembrane region" description="Helical" evidence="2">
    <location>
        <begin position="50"/>
        <end position="70"/>
    </location>
</feature>